<keyword evidence="1" id="KW-1133">Transmembrane helix</keyword>
<name>A0ABS4QFN8_9NOCA</name>
<gene>
    <name evidence="2" type="ORF">BJ987_003423</name>
</gene>
<feature type="transmembrane region" description="Helical" evidence="1">
    <location>
        <begin position="41"/>
        <end position="60"/>
    </location>
</feature>
<proteinExistence type="predicted"/>
<protein>
    <recommendedName>
        <fullName evidence="4">DUF4345 domain-containing protein</fullName>
    </recommendedName>
</protein>
<comment type="caution">
    <text evidence="2">The sequence shown here is derived from an EMBL/GenBank/DDBJ whole genome shotgun (WGS) entry which is preliminary data.</text>
</comment>
<keyword evidence="3" id="KW-1185">Reference proteome</keyword>
<dbReference type="EMBL" id="JAGGMR010000001">
    <property type="protein sequence ID" value="MBP2190522.1"/>
    <property type="molecule type" value="Genomic_DNA"/>
</dbReference>
<evidence type="ECO:0000256" key="1">
    <source>
        <dbReference type="SAM" id="Phobius"/>
    </source>
</evidence>
<organism evidence="2 3">
    <name type="scientific">Nocardia goodfellowii</name>
    <dbReference type="NCBI Taxonomy" id="882446"/>
    <lineage>
        <taxon>Bacteria</taxon>
        <taxon>Bacillati</taxon>
        <taxon>Actinomycetota</taxon>
        <taxon>Actinomycetes</taxon>
        <taxon>Mycobacteriales</taxon>
        <taxon>Nocardiaceae</taxon>
        <taxon>Nocardia</taxon>
    </lineage>
</organism>
<evidence type="ECO:0000313" key="3">
    <source>
        <dbReference type="Proteomes" id="UP001519325"/>
    </source>
</evidence>
<evidence type="ECO:0008006" key="4">
    <source>
        <dbReference type="Google" id="ProtNLM"/>
    </source>
</evidence>
<reference evidence="2 3" key="1">
    <citation type="submission" date="2021-03" db="EMBL/GenBank/DDBJ databases">
        <title>Sequencing the genomes of 1000 actinobacteria strains.</title>
        <authorList>
            <person name="Klenk H.-P."/>
        </authorList>
    </citation>
    <scope>NUCLEOTIDE SEQUENCE [LARGE SCALE GENOMIC DNA]</scope>
    <source>
        <strain evidence="2 3">DSM 45516</strain>
    </source>
</reference>
<evidence type="ECO:0000313" key="2">
    <source>
        <dbReference type="EMBL" id="MBP2190522.1"/>
    </source>
</evidence>
<accession>A0ABS4QFN8</accession>
<sequence length="135" mass="14178">MIKPLLIIAASYLLAIGLALLIVPVRFGIDAVPENPPSELVALLRLLGGPFLGIAALNWLCRNATPSPVRDAVLAANLIGFGVVAANDVVGVATGHARDLARVFLVIHAAFAVAFLLAFVRTRTSRDPSEPHPAE</sequence>
<feature type="transmembrane region" description="Helical" evidence="1">
    <location>
        <begin position="72"/>
        <end position="94"/>
    </location>
</feature>
<dbReference type="RefSeq" id="WP_209890771.1">
    <property type="nucleotide sequence ID" value="NZ_JAGGMR010000001.1"/>
</dbReference>
<keyword evidence="1" id="KW-0472">Membrane</keyword>
<dbReference type="Proteomes" id="UP001519325">
    <property type="component" value="Unassembled WGS sequence"/>
</dbReference>
<keyword evidence="1" id="KW-0812">Transmembrane</keyword>
<feature type="transmembrane region" description="Helical" evidence="1">
    <location>
        <begin position="100"/>
        <end position="120"/>
    </location>
</feature>